<dbReference type="InterPro" id="IPR029063">
    <property type="entry name" value="SAM-dependent_MTases_sf"/>
</dbReference>
<sequence>MSKWIQSLYKDWKSFSTFAKIMSGFTLIILVYILFHYGTTIETFDNDQSFVHKTDQSIYDSFYVDVYDDILFSEFKNEYEIGTILNKTTPTKRSEILDIGSGTGHHVGLLTQKGYNCQGIDLSSSMVTKAKQNYPSSKFIHGDVLKSIHFKPNSFTHITCLYFTIYMIKNKRLFFQNCIQWLNPGGYLLLHLVDRDKFDPILPVADVLAYINPQDYTKKRITTTQAVFKNHNYKADFKLNQNKGTFIETFVHRKNGSVRKHTHHLYMDTQQSILSLAQSAGFILSSQSDMKSVGYKNQYIYILQKTE</sequence>
<dbReference type="EMBL" id="MN740706">
    <property type="protein sequence ID" value="QHU09264.1"/>
    <property type="molecule type" value="Genomic_DNA"/>
</dbReference>
<dbReference type="PANTHER" id="PTHR43861">
    <property type="entry name" value="TRANS-ACONITATE 2-METHYLTRANSFERASE-RELATED"/>
    <property type="match status" value="1"/>
</dbReference>
<proteinExistence type="predicted"/>
<organism evidence="3">
    <name type="scientific">viral metagenome</name>
    <dbReference type="NCBI Taxonomy" id="1070528"/>
    <lineage>
        <taxon>unclassified sequences</taxon>
        <taxon>metagenomes</taxon>
        <taxon>organismal metagenomes</taxon>
    </lineage>
</organism>
<dbReference type="Pfam" id="PF08241">
    <property type="entry name" value="Methyltransf_11"/>
    <property type="match status" value="1"/>
</dbReference>
<dbReference type="InterPro" id="IPR013216">
    <property type="entry name" value="Methyltransf_11"/>
</dbReference>
<dbReference type="AlphaFoldDB" id="A0A6C0JZR1"/>
<evidence type="ECO:0000313" key="3">
    <source>
        <dbReference type="EMBL" id="QHU09264.1"/>
    </source>
</evidence>
<dbReference type="SUPFAM" id="SSF53335">
    <property type="entry name" value="S-adenosyl-L-methionine-dependent methyltransferases"/>
    <property type="match status" value="1"/>
</dbReference>
<protein>
    <recommendedName>
        <fullName evidence="2">Methyltransferase type 11 domain-containing protein</fullName>
    </recommendedName>
</protein>
<reference evidence="3" key="1">
    <citation type="journal article" date="2020" name="Nature">
        <title>Giant virus diversity and host interactions through global metagenomics.</title>
        <authorList>
            <person name="Schulz F."/>
            <person name="Roux S."/>
            <person name="Paez-Espino D."/>
            <person name="Jungbluth S."/>
            <person name="Walsh D.A."/>
            <person name="Denef V.J."/>
            <person name="McMahon K.D."/>
            <person name="Konstantinidis K.T."/>
            <person name="Eloe-Fadrosh E.A."/>
            <person name="Kyrpides N.C."/>
            <person name="Woyke T."/>
        </authorList>
    </citation>
    <scope>NUCLEOTIDE SEQUENCE</scope>
    <source>
        <strain evidence="3">GVMAG-S-1074260-58</strain>
    </source>
</reference>
<feature type="transmembrane region" description="Helical" evidence="1">
    <location>
        <begin position="21"/>
        <end position="39"/>
    </location>
</feature>
<dbReference type="Gene3D" id="3.40.50.150">
    <property type="entry name" value="Vaccinia Virus protein VP39"/>
    <property type="match status" value="1"/>
</dbReference>
<evidence type="ECO:0000259" key="2">
    <source>
        <dbReference type="Pfam" id="PF08241"/>
    </source>
</evidence>
<keyword evidence="1" id="KW-1133">Transmembrane helix</keyword>
<keyword evidence="1" id="KW-0472">Membrane</keyword>
<evidence type="ECO:0000256" key="1">
    <source>
        <dbReference type="SAM" id="Phobius"/>
    </source>
</evidence>
<feature type="domain" description="Methyltransferase type 11" evidence="2">
    <location>
        <begin position="97"/>
        <end position="189"/>
    </location>
</feature>
<dbReference type="PANTHER" id="PTHR43861:SF1">
    <property type="entry name" value="TRANS-ACONITATE 2-METHYLTRANSFERASE"/>
    <property type="match status" value="1"/>
</dbReference>
<keyword evidence="1" id="KW-0812">Transmembrane</keyword>
<dbReference type="CDD" id="cd02440">
    <property type="entry name" value="AdoMet_MTases"/>
    <property type="match status" value="1"/>
</dbReference>
<dbReference type="GO" id="GO:0008757">
    <property type="term" value="F:S-adenosylmethionine-dependent methyltransferase activity"/>
    <property type="evidence" value="ECO:0007669"/>
    <property type="project" value="InterPro"/>
</dbReference>
<accession>A0A6C0JZR1</accession>
<name>A0A6C0JZR1_9ZZZZ</name>